<organism evidence="1">
    <name type="scientific">Tanacetum cinerariifolium</name>
    <name type="common">Dalmatian daisy</name>
    <name type="synonym">Chrysanthemum cinerariifolium</name>
    <dbReference type="NCBI Taxonomy" id="118510"/>
    <lineage>
        <taxon>Eukaryota</taxon>
        <taxon>Viridiplantae</taxon>
        <taxon>Streptophyta</taxon>
        <taxon>Embryophyta</taxon>
        <taxon>Tracheophyta</taxon>
        <taxon>Spermatophyta</taxon>
        <taxon>Magnoliopsida</taxon>
        <taxon>eudicotyledons</taxon>
        <taxon>Gunneridae</taxon>
        <taxon>Pentapetalae</taxon>
        <taxon>asterids</taxon>
        <taxon>campanulids</taxon>
        <taxon>Asterales</taxon>
        <taxon>Asteraceae</taxon>
        <taxon>Asteroideae</taxon>
        <taxon>Anthemideae</taxon>
        <taxon>Anthemidinae</taxon>
        <taxon>Tanacetum</taxon>
    </lineage>
</organism>
<accession>A0A699X0A2</accession>
<sequence length="75" mass="8973">ANPNYNNNTTTIGEPQWHIKEFLLALSVELRVITREIARGWETRIRGIKIRLGMEMRWQEYMDWVLQEETQTPIS</sequence>
<feature type="non-terminal residue" evidence="1">
    <location>
        <position position="1"/>
    </location>
</feature>
<name>A0A699X0A2_TANCI</name>
<dbReference type="AlphaFoldDB" id="A0A699X0A2"/>
<gene>
    <name evidence="1" type="ORF">Tci_923919</name>
</gene>
<dbReference type="EMBL" id="BKCJ011776262">
    <property type="protein sequence ID" value="GFD51950.1"/>
    <property type="molecule type" value="Genomic_DNA"/>
</dbReference>
<evidence type="ECO:0000313" key="1">
    <source>
        <dbReference type="EMBL" id="GFD51950.1"/>
    </source>
</evidence>
<proteinExistence type="predicted"/>
<protein>
    <submittedName>
        <fullName evidence="1">Uncharacterized protein</fullName>
    </submittedName>
</protein>
<reference evidence="1" key="1">
    <citation type="journal article" date="2019" name="Sci. Rep.">
        <title>Draft genome of Tanacetum cinerariifolium, the natural source of mosquito coil.</title>
        <authorList>
            <person name="Yamashiro T."/>
            <person name="Shiraishi A."/>
            <person name="Satake H."/>
            <person name="Nakayama K."/>
        </authorList>
    </citation>
    <scope>NUCLEOTIDE SEQUENCE</scope>
</reference>
<comment type="caution">
    <text evidence="1">The sequence shown here is derived from an EMBL/GenBank/DDBJ whole genome shotgun (WGS) entry which is preliminary data.</text>
</comment>